<dbReference type="FunFam" id="3.90.980.10:FF:000001">
    <property type="entry name" value="DNA primase"/>
    <property type="match status" value="1"/>
</dbReference>
<keyword evidence="4 12" id="KW-0548">Nucleotidyltransferase</keyword>
<keyword evidence="18" id="KW-1185">Reference proteome</keyword>
<dbReference type="GO" id="GO:0006269">
    <property type="term" value="P:DNA replication, synthesis of primer"/>
    <property type="evidence" value="ECO:0007669"/>
    <property type="project" value="UniProtKB-UniRule"/>
</dbReference>
<comment type="similarity">
    <text evidence="12 13">Belongs to the DnaG primase family.</text>
</comment>
<reference evidence="17 18" key="1">
    <citation type="submission" date="2019-03" db="EMBL/GenBank/DDBJ databases">
        <title>Genomic Encyclopedia of Type Strains, Phase IV (KMG-IV): sequencing the most valuable type-strain genomes for metagenomic binning, comparative biology and taxonomic classification.</title>
        <authorList>
            <person name="Goeker M."/>
        </authorList>
    </citation>
    <scope>NUCLEOTIDE SEQUENCE [LARGE SCALE GENOMIC DNA]</scope>
    <source>
        <strain evidence="17 18">DSM 16326</strain>
    </source>
</reference>
<dbReference type="InterPro" id="IPR037068">
    <property type="entry name" value="DNA_primase_core_N_sf"/>
</dbReference>
<evidence type="ECO:0000256" key="8">
    <source>
        <dbReference type="ARBA" id="ARBA00022833"/>
    </source>
</evidence>
<dbReference type="SUPFAM" id="SSF56731">
    <property type="entry name" value="DNA primase core"/>
    <property type="match status" value="1"/>
</dbReference>
<dbReference type="PANTHER" id="PTHR30313:SF2">
    <property type="entry name" value="DNA PRIMASE"/>
    <property type="match status" value="1"/>
</dbReference>
<evidence type="ECO:0000256" key="15">
    <source>
        <dbReference type="SAM" id="MobiDB-lite"/>
    </source>
</evidence>
<accession>A0A4R8IUD7</accession>
<dbReference type="Pfam" id="PF08278">
    <property type="entry name" value="DnaG_DnaB_bind"/>
    <property type="match status" value="1"/>
</dbReference>
<comment type="catalytic activity">
    <reaction evidence="12">
        <text>ssDNA + n NTP = ssDNA/pppN(pN)n-1 hybrid + (n-1) diphosphate.</text>
        <dbReference type="EC" id="2.7.7.101"/>
    </reaction>
</comment>
<gene>
    <name evidence="12" type="primary">dnaG</name>
    <name evidence="17" type="ORF">EDC23_0416</name>
</gene>
<dbReference type="InterPro" id="IPR036977">
    <property type="entry name" value="DNA_primase_Znf_CHC2"/>
</dbReference>
<dbReference type="EC" id="2.7.7.101" evidence="12"/>
<evidence type="ECO:0000256" key="3">
    <source>
        <dbReference type="ARBA" id="ARBA00022679"/>
    </source>
</evidence>
<keyword evidence="10 12" id="KW-0238">DNA-binding</keyword>
<dbReference type="GO" id="GO:1990077">
    <property type="term" value="C:primosome complex"/>
    <property type="evidence" value="ECO:0007669"/>
    <property type="project" value="UniProtKB-KW"/>
</dbReference>
<comment type="function">
    <text evidence="12 13">RNA polymerase that catalyzes the synthesis of short RNA molecules used as primers for DNA polymerase during DNA replication.</text>
</comment>
<dbReference type="InterPro" id="IPR016136">
    <property type="entry name" value="DNA_helicase_N/primase_C"/>
</dbReference>
<evidence type="ECO:0000256" key="13">
    <source>
        <dbReference type="PIRNR" id="PIRNR002811"/>
    </source>
</evidence>
<dbReference type="CDD" id="cd03364">
    <property type="entry name" value="TOPRIM_DnaG_primases"/>
    <property type="match status" value="1"/>
</dbReference>
<keyword evidence="5 12" id="KW-0235">DNA replication</keyword>
<dbReference type="InterPro" id="IPR013264">
    <property type="entry name" value="DNAG_N"/>
</dbReference>
<name>A0A4R8IUD7_9GAMM</name>
<sequence>MRSMALIPQSFIDELMSRIDIVDVIDARVPLKKAGHEYKACCPFHNEKTPSFTVSQNKQFYHCFGCGAHGTAIGFLMEYEHLAFPEAIEELARGAGMNVPYEGGRPTPQDRQASRESEDLYTLMQEADDYYRKQLRDHPQRQAAVDYLKGRGLSGRIAAEFGIGYAPPGWDNLLKTLGTAAERQKQLVTTGMVIEKDDGKRYDRFRHRIMFPIRDRRGRTIAFGGRVLSDDDNPKYLNSPETPLFHKGRELYGLYEARQALRDIPRLMVVEGYMDVVSLAQFDIRYAVATLGTATTADHLQQLFKVTSEVVFCFDGDRAGRDAAWRALENALPVMREGRQIRFLFLPDGEDPDSLVRKESKAEFEQRVRQATPLSDFLFNSLSRQNDTASIDGRANLVAQARPLLARLPPGVYRQMMISQLAQLARIEESRIETALNQTKSPGNRGSEPAPAAPPRRAARGGAQSRQTFSPVRRALTRLLHNPGLAAEAGDPRRFSQLEMPGIDLLIALLETLHHHPNLTTSALLERWRDSEDIRHLEKLATWQPEIDDPASLKQEFTAAIEALDRHRLESRYDMLMAKSNHGNLTPEEKVEIRQLSSQLFH</sequence>
<dbReference type="Gene3D" id="1.10.860.10">
    <property type="entry name" value="DNAb Helicase, Chain A"/>
    <property type="match status" value="1"/>
</dbReference>
<dbReference type="InterPro" id="IPR002694">
    <property type="entry name" value="Znf_CHC2"/>
</dbReference>
<dbReference type="GO" id="GO:0003677">
    <property type="term" value="F:DNA binding"/>
    <property type="evidence" value="ECO:0007669"/>
    <property type="project" value="UniProtKB-KW"/>
</dbReference>
<dbReference type="InterPro" id="IPR013173">
    <property type="entry name" value="DNA_primase_DnaG_DnaB-bd_dom"/>
</dbReference>
<dbReference type="Proteomes" id="UP000294914">
    <property type="component" value="Unassembled WGS sequence"/>
</dbReference>
<dbReference type="PANTHER" id="PTHR30313">
    <property type="entry name" value="DNA PRIMASE"/>
    <property type="match status" value="1"/>
</dbReference>
<dbReference type="InterPro" id="IPR006295">
    <property type="entry name" value="DNA_primase_DnaG"/>
</dbReference>
<evidence type="ECO:0000256" key="7">
    <source>
        <dbReference type="ARBA" id="ARBA00022771"/>
    </source>
</evidence>
<comment type="subunit">
    <text evidence="12">Monomer. Interacts with DnaB.</text>
</comment>
<feature type="region of interest" description="Disordered" evidence="15">
    <location>
        <begin position="436"/>
        <end position="468"/>
    </location>
</feature>
<evidence type="ECO:0000256" key="9">
    <source>
        <dbReference type="ARBA" id="ARBA00022842"/>
    </source>
</evidence>
<dbReference type="Gene3D" id="3.90.580.10">
    <property type="entry name" value="Zinc finger, CHC2-type domain"/>
    <property type="match status" value="1"/>
</dbReference>
<dbReference type="Gene3D" id="1.20.50.20">
    <property type="entry name" value="DnaG, RNA polymerase domain, helical bundle"/>
    <property type="match status" value="1"/>
</dbReference>
<keyword evidence="7 12" id="KW-0863">Zinc-finger</keyword>
<dbReference type="SMART" id="SM00766">
    <property type="entry name" value="DnaG_DnaB_bind"/>
    <property type="match status" value="1"/>
</dbReference>
<evidence type="ECO:0000256" key="4">
    <source>
        <dbReference type="ARBA" id="ARBA00022695"/>
    </source>
</evidence>
<feature type="domain" description="Toprim" evidence="16">
    <location>
        <begin position="265"/>
        <end position="347"/>
    </location>
</feature>
<proteinExistence type="inferred from homology"/>
<dbReference type="FunFam" id="3.40.1360.10:FF:000002">
    <property type="entry name" value="DNA primase"/>
    <property type="match status" value="1"/>
</dbReference>
<evidence type="ECO:0000313" key="17">
    <source>
        <dbReference type="EMBL" id="TDY04044.1"/>
    </source>
</evidence>
<evidence type="ECO:0000256" key="5">
    <source>
        <dbReference type="ARBA" id="ARBA00022705"/>
    </source>
</evidence>
<keyword evidence="1 12" id="KW-0240">DNA-directed RNA polymerase</keyword>
<evidence type="ECO:0000256" key="6">
    <source>
        <dbReference type="ARBA" id="ARBA00022723"/>
    </source>
</evidence>
<evidence type="ECO:0000256" key="14">
    <source>
        <dbReference type="PIRSR" id="PIRSR002811-1"/>
    </source>
</evidence>
<evidence type="ECO:0000256" key="10">
    <source>
        <dbReference type="ARBA" id="ARBA00023125"/>
    </source>
</evidence>
<evidence type="ECO:0000256" key="11">
    <source>
        <dbReference type="ARBA" id="ARBA00023163"/>
    </source>
</evidence>
<comment type="cofactor">
    <cofactor evidence="12 13 14">
        <name>Zn(2+)</name>
        <dbReference type="ChEBI" id="CHEBI:29105"/>
    </cofactor>
    <text evidence="12 13 14">Binds 1 zinc ion per monomer.</text>
</comment>
<keyword evidence="2 12" id="KW-0639">Primosome</keyword>
<evidence type="ECO:0000256" key="12">
    <source>
        <dbReference type="HAMAP-Rule" id="MF_00974"/>
    </source>
</evidence>
<dbReference type="InterPro" id="IPR019475">
    <property type="entry name" value="DNA_primase_DnaB-bd"/>
</dbReference>
<dbReference type="InterPro" id="IPR030846">
    <property type="entry name" value="DnaG_bac"/>
</dbReference>
<dbReference type="GO" id="GO:0003899">
    <property type="term" value="F:DNA-directed RNA polymerase activity"/>
    <property type="evidence" value="ECO:0007669"/>
    <property type="project" value="UniProtKB-UniRule"/>
</dbReference>
<evidence type="ECO:0000259" key="16">
    <source>
        <dbReference type="PROSITE" id="PS50880"/>
    </source>
</evidence>
<protein>
    <recommendedName>
        <fullName evidence="12 13">DNA primase</fullName>
        <ecNumber evidence="12">2.7.7.101</ecNumber>
    </recommendedName>
</protein>
<dbReference type="Gene3D" id="3.40.1360.10">
    <property type="match status" value="1"/>
</dbReference>
<comment type="domain">
    <text evidence="12">Contains an N-terminal zinc-binding domain, a central core domain that contains the primase activity, and a C-terminal DnaB-binding domain.</text>
</comment>
<dbReference type="PROSITE" id="PS50880">
    <property type="entry name" value="TOPRIM"/>
    <property type="match status" value="1"/>
</dbReference>
<dbReference type="NCBIfam" id="TIGR01391">
    <property type="entry name" value="dnaG"/>
    <property type="match status" value="1"/>
</dbReference>
<evidence type="ECO:0000256" key="2">
    <source>
        <dbReference type="ARBA" id="ARBA00022515"/>
    </source>
</evidence>
<dbReference type="AlphaFoldDB" id="A0A4R8IUD7"/>
<keyword evidence="8 12" id="KW-0862">Zinc</keyword>
<dbReference type="InterPro" id="IPR006171">
    <property type="entry name" value="TOPRIM_dom"/>
</dbReference>
<dbReference type="GO" id="GO:0000428">
    <property type="term" value="C:DNA-directed RNA polymerase complex"/>
    <property type="evidence" value="ECO:0007669"/>
    <property type="project" value="UniProtKB-KW"/>
</dbReference>
<dbReference type="Pfam" id="PF13155">
    <property type="entry name" value="Toprim_2"/>
    <property type="match status" value="1"/>
</dbReference>
<evidence type="ECO:0000256" key="1">
    <source>
        <dbReference type="ARBA" id="ARBA00022478"/>
    </source>
</evidence>
<organism evidence="17 18">
    <name type="scientific">Thiohalophilus thiocyanatoxydans</name>
    <dbReference type="NCBI Taxonomy" id="381308"/>
    <lineage>
        <taxon>Bacteria</taxon>
        <taxon>Pseudomonadati</taxon>
        <taxon>Pseudomonadota</taxon>
        <taxon>Gammaproteobacteria</taxon>
        <taxon>Thiohalomonadales</taxon>
        <taxon>Thiohalophilaceae</taxon>
        <taxon>Thiohalophilus</taxon>
    </lineage>
</organism>
<dbReference type="GO" id="GO:0005737">
    <property type="term" value="C:cytoplasm"/>
    <property type="evidence" value="ECO:0007669"/>
    <property type="project" value="TreeGrafter"/>
</dbReference>
<comment type="caution">
    <text evidence="17">The sequence shown here is derived from an EMBL/GenBank/DDBJ whole genome shotgun (WGS) entry which is preliminary data.</text>
</comment>
<dbReference type="Gene3D" id="3.90.980.10">
    <property type="entry name" value="DNA primase, catalytic core, N-terminal domain"/>
    <property type="match status" value="1"/>
</dbReference>
<feature type="zinc finger region" description="CHC2-type" evidence="12 14">
    <location>
        <begin position="42"/>
        <end position="66"/>
    </location>
</feature>
<evidence type="ECO:0000313" key="18">
    <source>
        <dbReference type="Proteomes" id="UP000294914"/>
    </source>
</evidence>
<keyword evidence="11 12" id="KW-0804">Transcription</keyword>
<dbReference type="HAMAP" id="MF_00974">
    <property type="entry name" value="DNA_primase_DnaG"/>
    <property type="match status" value="1"/>
</dbReference>
<dbReference type="InterPro" id="IPR034151">
    <property type="entry name" value="TOPRIM_DnaG_bac"/>
</dbReference>
<dbReference type="Pfam" id="PF01807">
    <property type="entry name" value="Zn_ribbon_DnaG"/>
    <property type="match status" value="1"/>
</dbReference>
<dbReference type="FunFam" id="3.90.580.10:FF:000001">
    <property type="entry name" value="DNA primase"/>
    <property type="match status" value="1"/>
</dbReference>
<keyword evidence="9" id="KW-0460">Magnesium</keyword>
<dbReference type="EMBL" id="SOQX01000001">
    <property type="protein sequence ID" value="TDY04044.1"/>
    <property type="molecule type" value="Genomic_DNA"/>
</dbReference>
<dbReference type="PIRSF" id="PIRSF002811">
    <property type="entry name" value="DnaG"/>
    <property type="match status" value="1"/>
</dbReference>
<keyword evidence="3 12" id="KW-0808">Transferase</keyword>
<dbReference type="GO" id="GO:0008270">
    <property type="term" value="F:zinc ion binding"/>
    <property type="evidence" value="ECO:0007669"/>
    <property type="project" value="UniProtKB-UniRule"/>
</dbReference>
<dbReference type="SUPFAM" id="SSF57783">
    <property type="entry name" value="Zinc beta-ribbon"/>
    <property type="match status" value="1"/>
</dbReference>
<dbReference type="Pfam" id="PF08275">
    <property type="entry name" value="DNAG_N"/>
    <property type="match status" value="1"/>
</dbReference>
<dbReference type="SMART" id="SM00400">
    <property type="entry name" value="ZnF_CHCC"/>
    <property type="match status" value="1"/>
</dbReference>
<dbReference type="SUPFAM" id="SSF117023">
    <property type="entry name" value="DNA primase DnaG, C-terminal domain"/>
    <property type="match status" value="1"/>
</dbReference>
<dbReference type="InterPro" id="IPR050219">
    <property type="entry name" value="DnaG_primase"/>
</dbReference>
<dbReference type="Pfam" id="PF10410">
    <property type="entry name" value="DnaB_bind"/>
    <property type="match status" value="1"/>
</dbReference>
<keyword evidence="6 12" id="KW-0479">Metal-binding</keyword>
<dbReference type="SMART" id="SM00493">
    <property type="entry name" value="TOPRIM"/>
    <property type="match status" value="1"/>
</dbReference>